<evidence type="ECO:0000256" key="5">
    <source>
        <dbReference type="ARBA" id="ARBA00013151"/>
    </source>
</evidence>
<evidence type="ECO:0000256" key="10">
    <source>
        <dbReference type="ARBA" id="ARBA00048810"/>
    </source>
</evidence>
<comment type="similarity">
    <text evidence="4 11">Belongs to the transaldolase family. Type 2 subfamily.</text>
</comment>
<dbReference type="InterPro" id="IPR004732">
    <property type="entry name" value="Transaldolase_2"/>
</dbReference>
<keyword evidence="6 11" id="KW-0963">Cytoplasm</keyword>
<dbReference type="InterPro" id="IPR013785">
    <property type="entry name" value="Aldolase_TIM"/>
</dbReference>
<organism evidence="12 13">
    <name type="scientific">Fontimonas thermophila</name>
    <dbReference type="NCBI Taxonomy" id="1076937"/>
    <lineage>
        <taxon>Bacteria</taxon>
        <taxon>Pseudomonadati</taxon>
        <taxon>Pseudomonadota</taxon>
        <taxon>Gammaproteobacteria</taxon>
        <taxon>Nevskiales</taxon>
        <taxon>Nevskiaceae</taxon>
        <taxon>Fontimonas</taxon>
    </lineage>
</organism>
<evidence type="ECO:0000256" key="6">
    <source>
        <dbReference type="ARBA" id="ARBA00022490"/>
    </source>
</evidence>
<evidence type="ECO:0000313" key="12">
    <source>
        <dbReference type="EMBL" id="SFF43473.1"/>
    </source>
</evidence>
<evidence type="ECO:0000313" key="13">
    <source>
        <dbReference type="Proteomes" id="UP000199771"/>
    </source>
</evidence>
<dbReference type="GO" id="GO:0004801">
    <property type="term" value="F:transaldolase activity"/>
    <property type="evidence" value="ECO:0007669"/>
    <property type="project" value="UniProtKB-UniRule"/>
</dbReference>
<reference evidence="12 13" key="1">
    <citation type="submission" date="2016-10" db="EMBL/GenBank/DDBJ databases">
        <authorList>
            <person name="de Groot N.N."/>
        </authorList>
    </citation>
    <scope>NUCLEOTIDE SEQUENCE [LARGE SCALE GENOMIC DNA]</scope>
    <source>
        <strain evidence="12 13">DSM 23609</strain>
    </source>
</reference>
<dbReference type="CDD" id="cd00955">
    <property type="entry name" value="Transaldolase_like"/>
    <property type="match status" value="1"/>
</dbReference>
<protein>
    <recommendedName>
        <fullName evidence="5 11">Transaldolase</fullName>
        <ecNumber evidence="5 11">2.2.1.2</ecNumber>
    </recommendedName>
</protein>
<evidence type="ECO:0000256" key="4">
    <source>
        <dbReference type="ARBA" id="ARBA00008426"/>
    </source>
</evidence>
<feature type="active site" description="Schiff-base intermediate with substrate" evidence="11">
    <location>
        <position position="140"/>
    </location>
</feature>
<evidence type="ECO:0000256" key="11">
    <source>
        <dbReference type="HAMAP-Rule" id="MF_00493"/>
    </source>
</evidence>
<dbReference type="NCBIfam" id="NF002881">
    <property type="entry name" value="PRK03343.1"/>
    <property type="match status" value="1"/>
</dbReference>
<comment type="function">
    <text evidence="1 11">Transaldolase is important for the balance of metabolites in the pentose-phosphate pathway.</text>
</comment>
<dbReference type="EMBL" id="FOOC01000004">
    <property type="protein sequence ID" value="SFF43473.1"/>
    <property type="molecule type" value="Genomic_DNA"/>
</dbReference>
<keyword evidence="8 11" id="KW-0570">Pentose shunt</keyword>
<dbReference type="PROSITE" id="PS00958">
    <property type="entry name" value="TRANSALDOLASE_2"/>
    <property type="match status" value="1"/>
</dbReference>
<evidence type="ECO:0000256" key="3">
    <source>
        <dbReference type="ARBA" id="ARBA00004857"/>
    </source>
</evidence>
<keyword evidence="7 11" id="KW-0808">Transferase</keyword>
<dbReference type="SUPFAM" id="SSF51569">
    <property type="entry name" value="Aldolase"/>
    <property type="match status" value="1"/>
</dbReference>
<comment type="pathway">
    <text evidence="3 11">Carbohydrate degradation; pentose phosphate pathway; D-glyceraldehyde 3-phosphate and beta-D-fructose 6-phosphate from D-ribose 5-phosphate and D-xylulose 5-phosphate (non-oxidative stage): step 2/3.</text>
</comment>
<gene>
    <name evidence="11" type="primary">tal</name>
    <name evidence="12" type="ORF">SAMN04488120_10490</name>
</gene>
<dbReference type="Pfam" id="PF00923">
    <property type="entry name" value="TAL_FSA"/>
    <property type="match status" value="1"/>
</dbReference>
<dbReference type="GO" id="GO:0005975">
    <property type="term" value="P:carbohydrate metabolic process"/>
    <property type="evidence" value="ECO:0007669"/>
    <property type="project" value="InterPro"/>
</dbReference>
<dbReference type="NCBIfam" id="TIGR00876">
    <property type="entry name" value="tal_mycobact"/>
    <property type="match status" value="1"/>
</dbReference>
<evidence type="ECO:0000256" key="7">
    <source>
        <dbReference type="ARBA" id="ARBA00022679"/>
    </source>
</evidence>
<dbReference type="InterPro" id="IPR001585">
    <property type="entry name" value="TAL/FSA"/>
</dbReference>
<dbReference type="EC" id="2.2.1.2" evidence="5 11"/>
<dbReference type="STRING" id="1076937.SAMN04488120_10490"/>
<evidence type="ECO:0000256" key="1">
    <source>
        <dbReference type="ARBA" id="ARBA00003518"/>
    </source>
</evidence>
<dbReference type="GO" id="GO:0005737">
    <property type="term" value="C:cytoplasm"/>
    <property type="evidence" value="ECO:0007669"/>
    <property type="project" value="UniProtKB-SubCell"/>
</dbReference>
<dbReference type="PANTHER" id="PTHR10683">
    <property type="entry name" value="TRANSALDOLASE"/>
    <property type="match status" value="1"/>
</dbReference>
<keyword evidence="13" id="KW-1185">Reference proteome</keyword>
<dbReference type="RefSeq" id="WP_234981529.1">
    <property type="nucleotide sequence ID" value="NZ_FOOC01000004.1"/>
</dbReference>
<dbReference type="UniPathway" id="UPA00115">
    <property type="reaction ID" value="UER00414"/>
</dbReference>
<dbReference type="Proteomes" id="UP000199771">
    <property type="component" value="Unassembled WGS sequence"/>
</dbReference>
<comment type="subcellular location">
    <subcellularLocation>
        <location evidence="2 11">Cytoplasm</location>
    </subcellularLocation>
</comment>
<comment type="catalytic activity">
    <reaction evidence="10 11">
        <text>D-sedoheptulose 7-phosphate + D-glyceraldehyde 3-phosphate = D-erythrose 4-phosphate + beta-D-fructose 6-phosphate</text>
        <dbReference type="Rhea" id="RHEA:17053"/>
        <dbReference type="ChEBI" id="CHEBI:16897"/>
        <dbReference type="ChEBI" id="CHEBI:57483"/>
        <dbReference type="ChEBI" id="CHEBI:57634"/>
        <dbReference type="ChEBI" id="CHEBI:59776"/>
        <dbReference type="EC" id="2.2.1.2"/>
    </reaction>
</comment>
<proteinExistence type="inferred from homology"/>
<accession>A0A1I2IPB0</accession>
<dbReference type="PIRSF" id="PIRSF036915">
    <property type="entry name" value="Trnald_Bac_Plnt"/>
    <property type="match status" value="1"/>
</dbReference>
<dbReference type="Gene3D" id="3.20.20.70">
    <property type="entry name" value="Aldolase class I"/>
    <property type="match status" value="1"/>
</dbReference>
<dbReference type="GO" id="GO:0006098">
    <property type="term" value="P:pentose-phosphate shunt"/>
    <property type="evidence" value="ECO:0007669"/>
    <property type="project" value="UniProtKB-UniRule"/>
</dbReference>
<name>A0A1I2IPB0_9GAMM</name>
<keyword evidence="9 11" id="KW-0704">Schiff base</keyword>
<dbReference type="InterPro" id="IPR018225">
    <property type="entry name" value="Transaldolase_AS"/>
</dbReference>
<evidence type="ECO:0000256" key="8">
    <source>
        <dbReference type="ARBA" id="ARBA00023126"/>
    </source>
</evidence>
<evidence type="ECO:0000256" key="2">
    <source>
        <dbReference type="ARBA" id="ARBA00004496"/>
    </source>
</evidence>
<evidence type="ECO:0000256" key="9">
    <source>
        <dbReference type="ARBA" id="ARBA00023270"/>
    </source>
</evidence>
<sequence length="384" mass="41820">MNPLLECQRLGQSIWLDFIARKLLDGDGLQRLIDADGISGLTSNPAIFEKAIGGSDEYDAELAALVAMGVRDPQDLYEQLAITDIRRAADRLRLVYERSGGADGYVSLEVSPHLALDEDATVRAAQRLWRAVDRPNLMIKVPGTAPGIAAVRRLIGEGINVNVTLLFARSAYRAVADAYADGLEAFAAAGGEIGRVASVASFFISRIDTAMDTCIEQRIASTHDDHERTALRALLGRVAIANARLAYADYRQLTAQPRWQALAARGARPQRLLWASTSTKNPAYRDVYYVEALIGPDTVNTLPPATLDAFRDHGCVRASLLDGLDEAQATMAAVEHWRLPLDEVADRLLTEGLRLFVDAHDRLVAAIAAKRDALRVRPLAGACR</sequence>
<dbReference type="PANTHER" id="PTHR10683:SF31">
    <property type="entry name" value="TRANSALDOLASE"/>
    <property type="match status" value="1"/>
</dbReference>
<dbReference type="HAMAP" id="MF_00493">
    <property type="entry name" value="Transaldolase_2"/>
    <property type="match status" value="1"/>
</dbReference>
<dbReference type="AlphaFoldDB" id="A0A1I2IPB0"/>